<dbReference type="RefSeq" id="XP_009539003.1">
    <property type="nucleotide sequence ID" value="XM_009540708.1"/>
</dbReference>
<name>G5AFV6_PHYSP</name>
<sequence>MVLDEHFLCPWWSALRRYLAHSEPNHRVRGCIHCYPFPAGFTEDDDTSSLGVCLAVVFPADVEAREQERRLLSRAREALELFTVLAAVNRLKFANFFAEFMADEDVVGLTSGKYSRVLPVWRCYLPKLLSPYVPVATQSSVTWGQLFGCPNDPWVYSVDFRQAMEQVKGLGPQEPESWRELRLEVDWALGHESDLSRTEMDEVLTLDAFSRELGKVFELEIPRVLHFCAVQDRARVIKAWSGSKSQAPASNAQTYKAQVDHETIPEMTKALAMTDFACLTVELEDEEAKNKPVTEISGFRFSTLVARRSMCKLTGANRAMSTVVRDAKYKELDMELTWASNSRVAAVCSAVAESSLMETLRVSVGADINHSEDQTMDRTRWGWLVYGLCAGESTTPDKVLHSGMSVFNLARDRETPSILRDLQSTAFLTVPEGTELRLGGLANPGSNTVFVLSRSHRCRAHYNPATMAECIDVVVAGYGICRMKLGASDRMRQFVRDSANCQPESSRRLSEFSLVISDLENERLVPDLLRLIGGGLRELCFNYCGNHKATLKLCDVAAVCPELEDLELISFELSAPLSGKLCSWGLQELTIGDCNLLHGLPACLENSECRMSRELLKMEITASHDCNVPADTIKVLAAHDKEFLPVIKEKLPLHS</sequence>
<proteinExistence type="predicted"/>
<dbReference type="AlphaFoldDB" id="G5AFV6"/>
<evidence type="ECO:0000313" key="2">
    <source>
        <dbReference type="Proteomes" id="UP000002640"/>
    </source>
</evidence>
<reference evidence="1 2" key="1">
    <citation type="journal article" date="2006" name="Science">
        <title>Phytophthora genome sequences uncover evolutionary origins and mechanisms of pathogenesis.</title>
        <authorList>
            <person name="Tyler B.M."/>
            <person name="Tripathy S."/>
            <person name="Zhang X."/>
            <person name="Dehal P."/>
            <person name="Jiang R.H."/>
            <person name="Aerts A."/>
            <person name="Arredondo F.D."/>
            <person name="Baxter L."/>
            <person name="Bensasson D."/>
            <person name="Beynon J.L."/>
            <person name="Chapman J."/>
            <person name="Damasceno C.M."/>
            <person name="Dorrance A.E."/>
            <person name="Dou D."/>
            <person name="Dickerman A.W."/>
            <person name="Dubchak I.L."/>
            <person name="Garbelotto M."/>
            <person name="Gijzen M."/>
            <person name="Gordon S.G."/>
            <person name="Govers F."/>
            <person name="Grunwald N.J."/>
            <person name="Huang W."/>
            <person name="Ivors K.L."/>
            <person name="Jones R.W."/>
            <person name="Kamoun S."/>
            <person name="Krampis K."/>
            <person name="Lamour K.H."/>
            <person name="Lee M.K."/>
            <person name="McDonald W.H."/>
            <person name="Medina M."/>
            <person name="Meijer H.J."/>
            <person name="Nordberg E.K."/>
            <person name="Maclean D.J."/>
            <person name="Ospina-Giraldo M.D."/>
            <person name="Morris P.F."/>
            <person name="Phuntumart V."/>
            <person name="Putnam N.H."/>
            <person name="Rash S."/>
            <person name="Rose J.K."/>
            <person name="Sakihama Y."/>
            <person name="Salamov A.A."/>
            <person name="Savidor A."/>
            <person name="Scheuring C.F."/>
            <person name="Smith B.M."/>
            <person name="Sobral B.W."/>
            <person name="Terry A."/>
            <person name="Torto-Alalibo T.A."/>
            <person name="Win J."/>
            <person name="Xu Z."/>
            <person name="Zhang H."/>
            <person name="Grigoriev I.V."/>
            <person name="Rokhsar D.S."/>
            <person name="Boore J.L."/>
        </authorList>
    </citation>
    <scope>NUCLEOTIDE SEQUENCE [LARGE SCALE GENOMIC DNA]</scope>
    <source>
        <strain evidence="1 2">P6497</strain>
    </source>
</reference>
<keyword evidence="2" id="KW-1185">Reference proteome</keyword>
<evidence type="ECO:0000313" key="1">
    <source>
        <dbReference type="EMBL" id="EGZ05472.1"/>
    </source>
</evidence>
<organism evidence="1 2">
    <name type="scientific">Phytophthora sojae (strain P6497)</name>
    <name type="common">Soybean stem and root rot agent</name>
    <name type="synonym">Phytophthora megasperma f. sp. glycines</name>
    <dbReference type="NCBI Taxonomy" id="1094619"/>
    <lineage>
        <taxon>Eukaryota</taxon>
        <taxon>Sar</taxon>
        <taxon>Stramenopiles</taxon>
        <taxon>Oomycota</taxon>
        <taxon>Peronosporomycetes</taxon>
        <taxon>Peronosporales</taxon>
        <taxon>Peronosporaceae</taxon>
        <taxon>Phytophthora</taxon>
    </lineage>
</organism>
<dbReference type="EMBL" id="JH159166">
    <property type="protein sequence ID" value="EGZ05472.1"/>
    <property type="molecule type" value="Genomic_DNA"/>
</dbReference>
<dbReference type="KEGG" id="psoj:PHYSODRAFT_307734"/>
<accession>G5AFV6</accession>
<dbReference type="InParanoid" id="G5AFV6"/>
<protein>
    <submittedName>
        <fullName evidence="1">Uncharacterized protein</fullName>
    </submittedName>
</protein>
<dbReference type="Proteomes" id="UP000002640">
    <property type="component" value="Unassembled WGS sequence"/>
</dbReference>
<gene>
    <name evidence="1" type="ORF">PHYSODRAFT_307734</name>
</gene>
<dbReference type="GeneID" id="20642923"/>